<feature type="transmembrane region" description="Helical" evidence="1">
    <location>
        <begin position="37"/>
        <end position="59"/>
    </location>
</feature>
<evidence type="ECO:0000313" key="2">
    <source>
        <dbReference type="EMBL" id="MBM7583504.1"/>
    </source>
</evidence>
<gene>
    <name evidence="2" type="ORF">JOC86_000041</name>
</gene>
<accession>A0ABS2N6V7</accession>
<evidence type="ECO:0000313" key="3">
    <source>
        <dbReference type="Proteomes" id="UP001646157"/>
    </source>
</evidence>
<feature type="transmembrane region" description="Helical" evidence="1">
    <location>
        <begin position="12"/>
        <end position="31"/>
    </location>
</feature>
<keyword evidence="3" id="KW-1185">Reference proteome</keyword>
<organism evidence="2 3">
    <name type="scientific">Rossellomorea pakistanensis</name>
    <dbReference type="NCBI Taxonomy" id="992288"/>
    <lineage>
        <taxon>Bacteria</taxon>
        <taxon>Bacillati</taxon>
        <taxon>Bacillota</taxon>
        <taxon>Bacilli</taxon>
        <taxon>Bacillales</taxon>
        <taxon>Bacillaceae</taxon>
        <taxon>Rossellomorea</taxon>
    </lineage>
</organism>
<proteinExistence type="predicted"/>
<protein>
    <submittedName>
        <fullName evidence="2">Phosphate starvation-inducible membrane PsiE</fullName>
    </submittedName>
</protein>
<keyword evidence="1" id="KW-0812">Transmembrane</keyword>
<dbReference type="Proteomes" id="UP001646157">
    <property type="component" value="Unassembled WGS sequence"/>
</dbReference>
<dbReference type="RefSeq" id="WP_205167781.1">
    <property type="nucleotide sequence ID" value="NZ_JAFBDZ010000001.1"/>
</dbReference>
<keyword evidence="1" id="KW-0472">Membrane</keyword>
<reference evidence="2 3" key="1">
    <citation type="submission" date="2021-01" db="EMBL/GenBank/DDBJ databases">
        <title>Genomic Encyclopedia of Type Strains, Phase IV (KMG-IV): sequencing the most valuable type-strain genomes for metagenomic binning, comparative biology and taxonomic classification.</title>
        <authorList>
            <person name="Goeker M."/>
        </authorList>
    </citation>
    <scope>NUCLEOTIDE SEQUENCE [LARGE SCALE GENOMIC DNA]</scope>
    <source>
        <strain evidence="2 3">DSM 24834</strain>
    </source>
</reference>
<dbReference type="EMBL" id="JAFBDZ010000001">
    <property type="protein sequence ID" value="MBM7583504.1"/>
    <property type="molecule type" value="Genomic_DNA"/>
</dbReference>
<comment type="caution">
    <text evidence="2">The sequence shown here is derived from an EMBL/GenBank/DDBJ whole genome shotgun (WGS) entry which is preliminary data.</text>
</comment>
<evidence type="ECO:0000256" key="1">
    <source>
        <dbReference type="SAM" id="Phobius"/>
    </source>
</evidence>
<name>A0ABS2N6V7_9BACI</name>
<sequence length="67" mass="7820">MKNNPKVKERYFLFLLVFSFIGLIVKLYGYSQSNHQPSFFSIDIVILLILILVSSIGLMKVKKQRKN</sequence>
<keyword evidence="1" id="KW-1133">Transmembrane helix</keyword>